<evidence type="ECO:0000313" key="2">
    <source>
        <dbReference type="Proteomes" id="UP000252132"/>
    </source>
</evidence>
<reference evidence="1 2" key="1">
    <citation type="journal article" date="2018" name="Microbiome">
        <title>Fine metagenomic profile of the Mediterranean stratified and mixed water columns revealed by assembly and recruitment.</title>
        <authorList>
            <person name="Haro-Moreno J.M."/>
            <person name="Lopez-Perez M."/>
            <person name="De La Torre J.R."/>
            <person name="Picazo A."/>
            <person name="Camacho A."/>
            <person name="Rodriguez-Valera F."/>
        </authorList>
    </citation>
    <scope>NUCLEOTIDE SEQUENCE [LARGE SCALE GENOMIC DNA]</scope>
    <source>
        <strain evidence="1">MED-G55</strain>
    </source>
</reference>
<dbReference type="EMBL" id="QOQF01000020">
    <property type="protein sequence ID" value="RCL76429.1"/>
    <property type="molecule type" value="Genomic_DNA"/>
</dbReference>
<accession>A0A368DX90</accession>
<dbReference type="AlphaFoldDB" id="A0A368DX90"/>
<proteinExistence type="predicted"/>
<comment type="caution">
    <text evidence="1">The sequence shown here is derived from an EMBL/GenBank/DDBJ whole genome shotgun (WGS) entry which is preliminary data.</text>
</comment>
<dbReference type="Proteomes" id="UP000252132">
    <property type="component" value="Unassembled WGS sequence"/>
</dbReference>
<protein>
    <submittedName>
        <fullName evidence="1">Uncharacterized protein</fullName>
    </submittedName>
</protein>
<sequence>MDLMISAALVELATKGNPVSLQKKIGDEIVYNLETDRGVLREDEHYAPPALEVNGTIYRMVAPGITTDNFIIQTSDLIVRMDAGVSEGDSVLRVVAATPLTGVSAYDSDGEGIWRTMKNHLGIGNRN</sequence>
<gene>
    <name evidence="1" type="ORF">DBW69_05210</name>
</gene>
<name>A0A368DX90_9PROT</name>
<evidence type="ECO:0000313" key="1">
    <source>
        <dbReference type="EMBL" id="RCL76429.1"/>
    </source>
</evidence>
<organism evidence="1 2">
    <name type="scientific">PS1 clade bacterium</name>
    <dbReference type="NCBI Taxonomy" id="2175152"/>
    <lineage>
        <taxon>Bacteria</taxon>
        <taxon>Pseudomonadati</taxon>
        <taxon>Pseudomonadota</taxon>
        <taxon>Alphaproteobacteria</taxon>
        <taxon>PS1 clade</taxon>
    </lineage>
</organism>